<evidence type="ECO:0000259" key="6">
    <source>
        <dbReference type="Pfam" id="PF00704"/>
    </source>
</evidence>
<dbReference type="InterPro" id="IPR017853">
    <property type="entry name" value="GH"/>
</dbReference>
<organism evidence="7 8">
    <name type="scientific">Lymnaea stagnalis</name>
    <name type="common">Great pond snail</name>
    <name type="synonym">Helix stagnalis</name>
    <dbReference type="NCBI Taxonomy" id="6523"/>
    <lineage>
        <taxon>Eukaryota</taxon>
        <taxon>Metazoa</taxon>
        <taxon>Spiralia</taxon>
        <taxon>Lophotrochozoa</taxon>
        <taxon>Mollusca</taxon>
        <taxon>Gastropoda</taxon>
        <taxon>Heterobranchia</taxon>
        <taxon>Euthyneura</taxon>
        <taxon>Panpulmonata</taxon>
        <taxon>Hygrophila</taxon>
        <taxon>Lymnaeoidea</taxon>
        <taxon>Lymnaeidae</taxon>
        <taxon>Lymnaea</taxon>
    </lineage>
</organism>
<reference evidence="7 8" key="1">
    <citation type="submission" date="2024-04" db="EMBL/GenBank/DDBJ databases">
        <authorList>
            <consortium name="Genoscope - CEA"/>
            <person name="William W."/>
        </authorList>
    </citation>
    <scope>NUCLEOTIDE SEQUENCE [LARGE SCALE GENOMIC DNA]</scope>
</reference>
<feature type="chain" id="PRO_5043886750" description="GH18 domain-containing protein" evidence="5">
    <location>
        <begin position="29"/>
        <end position="455"/>
    </location>
</feature>
<dbReference type="InterPro" id="IPR029070">
    <property type="entry name" value="Chitinase_insertion_sf"/>
</dbReference>
<keyword evidence="4" id="KW-0812">Transmembrane</keyword>
<evidence type="ECO:0000256" key="1">
    <source>
        <dbReference type="ARBA" id="ARBA00022801"/>
    </source>
</evidence>
<sequence>MPFNAGPEMWHIGKTILLLSAFLCSVYAAKNCRCENEEDCKQQYEKDSQSKEVYVFSNEETDVETWSWNSITTLIVSASFDYNNAAQFKTMCVAHSKKRKFGFTVDMTLNGQINVTSNETLQWIATVKSKQAQWHAEVVAINLLPYFKNDVNSSTKDHENLAVLLKNTKDAVRNGSTSYTIQIACIIPWRPPCSEIEEECDFSKLSTDGCDLFIINPESFTDLDGVKCMARATIPFSKLVYGISEYNAHHIPNKQIILGVPWHGYDYTCQQLTNEVCILDHDEKCHYADRKMMSHADLMSNFSAKYLKSDFNELYNAPYFNYEKNDKQHQVWFENPSSLMNKYRLVHELGLKGIGVMYGDDLVSHLPRKMFFDDQEMWSWVNHEIILQASQKPARNDFHYADTVAGVAVGCLLLGTVLGFLFTCLALRKRVKKPKEPFASDRPSVEEFVDEDPNL</sequence>
<dbReference type="SUPFAM" id="SSF51445">
    <property type="entry name" value="(Trans)glycosidases"/>
    <property type="match status" value="1"/>
</dbReference>
<dbReference type="InterPro" id="IPR051887">
    <property type="entry name" value="GH18_Domain-Containing"/>
</dbReference>
<feature type="transmembrane region" description="Helical" evidence="4">
    <location>
        <begin position="404"/>
        <end position="427"/>
    </location>
</feature>
<evidence type="ECO:0000256" key="2">
    <source>
        <dbReference type="ARBA" id="ARBA00023295"/>
    </source>
</evidence>
<dbReference type="PANTHER" id="PTHR46290:SF1">
    <property type="entry name" value="DI-N-ACETYLCHITOBIASE"/>
    <property type="match status" value="1"/>
</dbReference>
<gene>
    <name evidence="7" type="ORF">GSLYS_00007670001</name>
</gene>
<dbReference type="EMBL" id="CAXITT010000150">
    <property type="protein sequence ID" value="CAL1533710.1"/>
    <property type="molecule type" value="Genomic_DNA"/>
</dbReference>
<feature type="domain" description="GH18" evidence="6">
    <location>
        <begin position="155"/>
        <end position="355"/>
    </location>
</feature>
<comment type="caution">
    <text evidence="7">The sequence shown here is derived from an EMBL/GenBank/DDBJ whole genome shotgun (WGS) entry which is preliminary data.</text>
</comment>
<keyword evidence="2" id="KW-0326">Glycosidase</keyword>
<feature type="signal peptide" evidence="5">
    <location>
        <begin position="1"/>
        <end position="28"/>
    </location>
</feature>
<evidence type="ECO:0000256" key="5">
    <source>
        <dbReference type="SAM" id="SignalP"/>
    </source>
</evidence>
<dbReference type="InterPro" id="IPR001223">
    <property type="entry name" value="Glyco_hydro18_cat"/>
</dbReference>
<keyword evidence="1" id="KW-0378">Hydrolase</keyword>
<dbReference type="Proteomes" id="UP001497497">
    <property type="component" value="Unassembled WGS sequence"/>
</dbReference>
<dbReference type="Gene3D" id="3.10.50.10">
    <property type="match status" value="1"/>
</dbReference>
<evidence type="ECO:0000256" key="4">
    <source>
        <dbReference type="SAM" id="Phobius"/>
    </source>
</evidence>
<keyword evidence="4" id="KW-0472">Membrane</keyword>
<dbReference type="Pfam" id="PF00704">
    <property type="entry name" value="Glyco_hydro_18"/>
    <property type="match status" value="1"/>
</dbReference>
<evidence type="ECO:0000313" key="8">
    <source>
        <dbReference type="Proteomes" id="UP001497497"/>
    </source>
</evidence>
<evidence type="ECO:0000256" key="3">
    <source>
        <dbReference type="SAM" id="MobiDB-lite"/>
    </source>
</evidence>
<feature type="compositionally biased region" description="Basic and acidic residues" evidence="3">
    <location>
        <begin position="435"/>
        <end position="445"/>
    </location>
</feature>
<dbReference type="AlphaFoldDB" id="A0AAV2HJT7"/>
<dbReference type="Gene3D" id="3.20.20.80">
    <property type="entry name" value="Glycosidases"/>
    <property type="match status" value="1"/>
</dbReference>
<evidence type="ECO:0000313" key="7">
    <source>
        <dbReference type="EMBL" id="CAL1533710.1"/>
    </source>
</evidence>
<keyword evidence="8" id="KW-1185">Reference proteome</keyword>
<dbReference type="PANTHER" id="PTHR46290">
    <property type="entry name" value="DI-N-ACETYLCHITOBIASE"/>
    <property type="match status" value="1"/>
</dbReference>
<dbReference type="GO" id="GO:0016798">
    <property type="term" value="F:hydrolase activity, acting on glycosyl bonds"/>
    <property type="evidence" value="ECO:0007669"/>
    <property type="project" value="UniProtKB-KW"/>
</dbReference>
<keyword evidence="4" id="KW-1133">Transmembrane helix</keyword>
<protein>
    <recommendedName>
        <fullName evidence="6">GH18 domain-containing protein</fullName>
    </recommendedName>
</protein>
<dbReference type="GO" id="GO:0009313">
    <property type="term" value="P:oligosaccharide catabolic process"/>
    <property type="evidence" value="ECO:0007669"/>
    <property type="project" value="TreeGrafter"/>
</dbReference>
<proteinExistence type="predicted"/>
<feature type="region of interest" description="Disordered" evidence="3">
    <location>
        <begin position="435"/>
        <end position="455"/>
    </location>
</feature>
<name>A0AAV2HJT7_LYMST</name>
<keyword evidence="5" id="KW-0732">Signal</keyword>
<accession>A0AAV2HJT7</accession>